<gene>
    <name evidence="2" type="ORF">FKW77_008570</name>
</gene>
<accession>A0A517LJD3</accession>
<proteinExistence type="predicted"/>
<name>A0A517LJD3_9PEZI</name>
<feature type="region of interest" description="Disordered" evidence="1">
    <location>
        <begin position="128"/>
        <end position="171"/>
    </location>
</feature>
<dbReference type="AlphaFoldDB" id="A0A517LJD3"/>
<reference evidence="2 3" key="1">
    <citation type="submission" date="2019-07" db="EMBL/GenBank/DDBJ databases">
        <title>Finished genome of Venturia effusa.</title>
        <authorList>
            <person name="Young C.A."/>
            <person name="Cox M.P."/>
            <person name="Ganley A.R.D."/>
            <person name="David W.J."/>
        </authorList>
    </citation>
    <scope>NUCLEOTIDE SEQUENCE [LARGE SCALE GENOMIC DNA]</scope>
    <source>
        <strain evidence="3">albino</strain>
    </source>
</reference>
<evidence type="ECO:0000313" key="3">
    <source>
        <dbReference type="Proteomes" id="UP000316270"/>
    </source>
</evidence>
<dbReference type="EMBL" id="CP042197">
    <property type="protein sequence ID" value="QDS75754.1"/>
    <property type="molecule type" value="Genomic_DNA"/>
</dbReference>
<evidence type="ECO:0000313" key="2">
    <source>
        <dbReference type="EMBL" id="QDS75754.1"/>
    </source>
</evidence>
<dbReference type="OrthoDB" id="3945146at2759"/>
<protein>
    <submittedName>
        <fullName evidence="2">Uncharacterized protein</fullName>
    </submittedName>
</protein>
<evidence type="ECO:0000256" key="1">
    <source>
        <dbReference type="SAM" id="MobiDB-lite"/>
    </source>
</evidence>
<feature type="region of interest" description="Disordered" evidence="1">
    <location>
        <begin position="186"/>
        <end position="205"/>
    </location>
</feature>
<sequence length="378" mass="42637">MPESQFMTLAAMREAYQLRKAAGLDRKFERVRREAWPKADPEQMARVKVGLAADKARNAAIAAQLRQESAARLASATAPAPKTEAVPEDDFVAVRKARIAEQKKQGLNFARRDLQERFASHSQVASTFEARVTQREASKSAPSPSPSEKRQPSATSTAPTAPNLSGDARPVTLPSRLASRLAVEAAQKRARRRLGAQKLQPTASTLHKISKGPARNLRTPFETHRQKEANHKRSWAKYSRQAAIEERDRLRKDHDDIIELLRTIGRRLDTLPRDDPERERIQESGDDLRDILKEIDQERLPAALRRLEKYGGESEEDVARERAEKEARMADIRAGNEIVARQRAIDTAPYSARTTYGILDARNPWPSRPNYRPGKTRL</sequence>
<feature type="compositionally biased region" description="Polar residues" evidence="1">
    <location>
        <begin position="152"/>
        <end position="163"/>
    </location>
</feature>
<keyword evidence="3" id="KW-1185">Reference proteome</keyword>
<organism evidence="2 3">
    <name type="scientific">Venturia effusa</name>
    <dbReference type="NCBI Taxonomy" id="50376"/>
    <lineage>
        <taxon>Eukaryota</taxon>
        <taxon>Fungi</taxon>
        <taxon>Dikarya</taxon>
        <taxon>Ascomycota</taxon>
        <taxon>Pezizomycotina</taxon>
        <taxon>Dothideomycetes</taxon>
        <taxon>Pleosporomycetidae</taxon>
        <taxon>Venturiales</taxon>
        <taxon>Venturiaceae</taxon>
        <taxon>Venturia</taxon>
    </lineage>
</organism>
<dbReference type="Proteomes" id="UP000316270">
    <property type="component" value="Chromosome 13"/>
</dbReference>